<evidence type="ECO:0000256" key="4">
    <source>
        <dbReference type="ARBA" id="ARBA00023288"/>
    </source>
</evidence>
<dbReference type="SMART" id="SM00176">
    <property type="entry name" value="RAN"/>
    <property type="match status" value="1"/>
</dbReference>
<organism evidence="8 9">
    <name type="scientific">Trichuris suis</name>
    <name type="common">pig whipworm</name>
    <dbReference type="NCBI Taxonomy" id="68888"/>
    <lineage>
        <taxon>Eukaryota</taxon>
        <taxon>Metazoa</taxon>
        <taxon>Ecdysozoa</taxon>
        <taxon>Nematoda</taxon>
        <taxon>Enoplea</taxon>
        <taxon>Dorylaimia</taxon>
        <taxon>Trichinellida</taxon>
        <taxon>Trichuridae</taxon>
        <taxon>Trichuris</taxon>
    </lineage>
</organism>
<dbReference type="SUPFAM" id="SSF47473">
    <property type="entry name" value="EF-hand"/>
    <property type="match status" value="1"/>
</dbReference>
<dbReference type="PROSITE" id="PS50222">
    <property type="entry name" value="EF_HAND_2"/>
    <property type="match status" value="1"/>
</dbReference>
<dbReference type="PROSITE" id="PS00018">
    <property type="entry name" value="EF_HAND_1"/>
    <property type="match status" value="1"/>
</dbReference>
<dbReference type="PRINTS" id="PR00449">
    <property type="entry name" value="RASTRNSFRMNG"/>
</dbReference>
<dbReference type="InterPro" id="IPR050227">
    <property type="entry name" value="Rab"/>
</dbReference>
<dbReference type="FunFam" id="3.40.50.300:FF:001129">
    <property type="entry name" value="ras-related protein Rab-44 isoform X2"/>
    <property type="match status" value="1"/>
</dbReference>
<dbReference type="AlphaFoldDB" id="A0A085LRI6"/>
<keyword evidence="2" id="KW-0106">Calcium</keyword>
<dbReference type="InterPro" id="IPR027417">
    <property type="entry name" value="P-loop_NTPase"/>
</dbReference>
<feature type="compositionally biased region" description="Basic and acidic residues" evidence="6">
    <location>
        <begin position="406"/>
        <end position="420"/>
    </location>
</feature>
<dbReference type="SMART" id="SM00177">
    <property type="entry name" value="ARF"/>
    <property type="match status" value="1"/>
</dbReference>
<dbReference type="GO" id="GO:0005525">
    <property type="term" value="F:GTP binding"/>
    <property type="evidence" value="ECO:0007669"/>
    <property type="project" value="UniProtKB-KW"/>
</dbReference>
<dbReference type="SMART" id="SM00173">
    <property type="entry name" value="RAS"/>
    <property type="match status" value="1"/>
</dbReference>
<sequence length="665" mass="76532">MTSTNASTMRPVYFLNHLTMNSKKCSNEEEALETLAFETARYFFNVCDDESKGYLSKSDMCRLLKNDMCNLSADELEMVFDSLDQDHNGKLTMEEFIRGFGSFVKSAHPEMLHLIERRRSSREVNDNSRQANGSSNDEYNKFLSRVGAKDIIGDTSAEYIWQSLRREPTLLHKFENMLETLGSEIKRVRDLAAKYKSNQAAEVDQLYADLEQQVKQETERYIRTEREKLKKLKWSMEAEIENKKMEFQELSQKYATIESKLEDALYDKEKTQAFMDKLRKERDMLSEQREVLEDELRKSRLEARELSDYLERVQREVRDERKRRAVSAWNVNEEAAGEREALLRQLEALRTENIKLLDEIDASRHSGAASLSTSPMGSAKQMSLHRESRDSGKQKIRDMPYCQPEHSAKDSELRSLRRGDSATMESELCTAQPMENGTNRSDGSYGPVLNGQKKNVQNLTAADLGVPDRIFKVVVAGDSGVGKTSFLDRFTNDRFDPTHQSTIGIDFHLRVLKVEDQLIALQLWDTAGQERFRSITKQYFRKADAVILMFDLTSEQSFKNVRQWLSSVEEVTDENCIICIIGNKTDLLEQGHARIHREEFKPEEEYQGLYFEASAKTGDSVQEAMYQLALLLKDANVRSTENNVRLEESAKPKRSKCCGKSSNNT</sequence>
<dbReference type="Proteomes" id="UP000030764">
    <property type="component" value="Unassembled WGS sequence"/>
</dbReference>
<dbReference type="NCBIfam" id="TIGR00231">
    <property type="entry name" value="small_GTP"/>
    <property type="match status" value="1"/>
</dbReference>
<dbReference type="PROSITE" id="PS51417">
    <property type="entry name" value="ARF"/>
    <property type="match status" value="1"/>
</dbReference>
<dbReference type="PROSITE" id="PS51421">
    <property type="entry name" value="RAS"/>
    <property type="match status" value="1"/>
</dbReference>
<name>A0A085LRI6_9BILA</name>
<dbReference type="CDD" id="cd00051">
    <property type="entry name" value="EFh"/>
    <property type="match status" value="1"/>
</dbReference>
<evidence type="ECO:0000256" key="3">
    <source>
        <dbReference type="ARBA" id="ARBA00023134"/>
    </source>
</evidence>
<evidence type="ECO:0000313" key="9">
    <source>
        <dbReference type="Proteomes" id="UP000030764"/>
    </source>
</evidence>
<feature type="region of interest" description="Disordered" evidence="6">
    <location>
        <begin position="364"/>
        <end position="399"/>
    </location>
</feature>
<dbReference type="SUPFAM" id="SSF52540">
    <property type="entry name" value="P-loop containing nucleoside triphosphate hydrolases"/>
    <property type="match status" value="1"/>
</dbReference>
<dbReference type="SMART" id="SM00175">
    <property type="entry name" value="RAB"/>
    <property type="match status" value="1"/>
</dbReference>
<feature type="coiled-coil region" evidence="5">
    <location>
        <begin position="200"/>
        <end position="359"/>
    </location>
</feature>
<dbReference type="CDD" id="cd00154">
    <property type="entry name" value="Rab"/>
    <property type="match status" value="1"/>
</dbReference>
<evidence type="ECO:0000259" key="7">
    <source>
        <dbReference type="PROSITE" id="PS50222"/>
    </source>
</evidence>
<gene>
    <name evidence="8" type="ORF">M513_11546</name>
</gene>
<dbReference type="Gene3D" id="3.40.50.300">
    <property type="entry name" value="P-loop containing nucleotide triphosphate hydrolases"/>
    <property type="match status" value="1"/>
</dbReference>
<protein>
    <recommendedName>
        <fullName evidence="7">EF-hand domain-containing protein</fullName>
    </recommendedName>
</protein>
<keyword evidence="5" id="KW-0175">Coiled coil</keyword>
<dbReference type="InterPro" id="IPR001806">
    <property type="entry name" value="Small_GTPase"/>
</dbReference>
<keyword evidence="1" id="KW-0547">Nucleotide-binding</keyword>
<dbReference type="EMBL" id="KL363321">
    <property type="protein sequence ID" value="KFD47582.1"/>
    <property type="molecule type" value="Genomic_DNA"/>
</dbReference>
<feature type="region of interest" description="Disordered" evidence="6">
    <location>
        <begin position="405"/>
        <end position="424"/>
    </location>
</feature>
<keyword evidence="4" id="KW-0449">Lipoprotein</keyword>
<dbReference type="SMART" id="SM00054">
    <property type="entry name" value="EFh"/>
    <property type="match status" value="2"/>
</dbReference>
<accession>A0A085LRI6</accession>
<dbReference type="PROSITE" id="PS51419">
    <property type="entry name" value="RAB"/>
    <property type="match status" value="1"/>
</dbReference>
<evidence type="ECO:0000256" key="5">
    <source>
        <dbReference type="SAM" id="Coils"/>
    </source>
</evidence>
<feature type="domain" description="EF-hand" evidence="7">
    <location>
        <begin position="71"/>
        <end position="106"/>
    </location>
</feature>
<feature type="region of interest" description="Disordered" evidence="6">
    <location>
        <begin position="643"/>
        <end position="665"/>
    </location>
</feature>
<dbReference type="Pfam" id="PF13499">
    <property type="entry name" value="EF-hand_7"/>
    <property type="match status" value="1"/>
</dbReference>
<dbReference type="PANTHER" id="PTHR47977">
    <property type="entry name" value="RAS-RELATED PROTEIN RAB"/>
    <property type="match status" value="1"/>
</dbReference>
<keyword evidence="9" id="KW-1185">Reference proteome</keyword>
<evidence type="ECO:0000256" key="6">
    <source>
        <dbReference type="SAM" id="MobiDB-lite"/>
    </source>
</evidence>
<dbReference type="Gene3D" id="1.10.238.10">
    <property type="entry name" value="EF-hand"/>
    <property type="match status" value="1"/>
</dbReference>
<dbReference type="InterPro" id="IPR011992">
    <property type="entry name" value="EF-hand-dom_pair"/>
</dbReference>
<dbReference type="InterPro" id="IPR002048">
    <property type="entry name" value="EF_hand_dom"/>
</dbReference>
<dbReference type="GO" id="GO:0003924">
    <property type="term" value="F:GTPase activity"/>
    <property type="evidence" value="ECO:0007669"/>
    <property type="project" value="InterPro"/>
</dbReference>
<reference evidence="8 9" key="1">
    <citation type="journal article" date="2014" name="Nat. Genet.">
        <title>Genome and transcriptome of the porcine whipworm Trichuris suis.</title>
        <authorList>
            <person name="Jex A.R."/>
            <person name="Nejsum P."/>
            <person name="Schwarz E.M."/>
            <person name="Hu L."/>
            <person name="Young N.D."/>
            <person name="Hall R.S."/>
            <person name="Korhonen P.K."/>
            <person name="Liao S."/>
            <person name="Thamsborg S."/>
            <person name="Xia J."/>
            <person name="Xu P."/>
            <person name="Wang S."/>
            <person name="Scheerlinck J.P."/>
            <person name="Hofmann A."/>
            <person name="Sternberg P.W."/>
            <person name="Wang J."/>
            <person name="Gasser R.B."/>
        </authorList>
    </citation>
    <scope>NUCLEOTIDE SEQUENCE [LARGE SCALE GENOMIC DNA]</scope>
    <source>
        <strain evidence="8">DCEP-RM93M</strain>
    </source>
</reference>
<evidence type="ECO:0000313" key="8">
    <source>
        <dbReference type="EMBL" id="KFD47582.1"/>
    </source>
</evidence>
<feature type="compositionally biased region" description="Basic and acidic residues" evidence="6">
    <location>
        <begin position="384"/>
        <end position="398"/>
    </location>
</feature>
<dbReference type="InterPro" id="IPR018247">
    <property type="entry name" value="EF_Hand_1_Ca_BS"/>
</dbReference>
<proteinExistence type="predicted"/>
<keyword evidence="3" id="KW-0342">GTP-binding</keyword>
<dbReference type="Pfam" id="PF00071">
    <property type="entry name" value="Ras"/>
    <property type="match status" value="1"/>
</dbReference>
<evidence type="ECO:0000256" key="2">
    <source>
        <dbReference type="ARBA" id="ARBA00022837"/>
    </source>
</evidence>
<dbReference type="SMART" id="SM00174">
    <property type="entry name" value="RHO"/>
    <property type="match status" value="1"/>
</dbReference>
<dbReference type="InterPro" id="IPR005225">
    <property type="entry name" value="Small_GTP-bd"/>
</dbReference>
<dbReference type="GO" id="GO:0005509">
    <property type="term" value="F:calcium ion binding"/>
    <property type="evidence" value="ECO:0007669"/>
    <property type="project" value="InterPro"/>
</dbReference>
<evidence type="ECO:0000256" key="1">
    <source>
        <dbReference type="ARBA" id="ARBA00022741"/>
    </source>
</evidence>